<feature type="transmembrane region" description="Helical" evidence="1">
    <location>
        <begin position="372"/>
        <end position="393"/>
    </location>
</feature>
<dbReference type="GeneTree" id="ENSGT01120000271879"/>
<reference evidence="3" key="2">
    <citation type="submission" date="2025-09" db="UniProtKB">
        <authorList>
            <consortium name="Ensembl"/>
        </authorList>
    </citation>
    <scope>IDENTIFICATION</scope>
</reference>
<dbReference type="PROSITE" id="PS50878">
    <property type="entry name" value="RT_POL"/>
    <property type="match status" value="1"/>
</dbReference>
<dbReference type="PANTHER" id="PTHR33332">
    <property type="entry name" value="REVERSE TRANSCRIPTASE DOMAIN-CONTAINING PROTEIN"/>
    <property type="match status" value="1"/>
</dbReference>
<dbReference type="AlphaFoldDB" id="A0A673ZWV4"/>
<keyword evidence="1" id="KW-0812">Transmembrane</keyword>
<keyword evidence="1" id="KW-0472">Membrane</keyword>
<proteinExistence type="predicted"/>
<reference evidence="3" key="1">
    <citation type="submission" date="2025-08" db="UniProtKB">
        <authorList>
            <consortium name="Ensembl"/>
        </authorList>
    </citation>
    <scope>IDENTIFICATION</scope>
</reference>
<dbReference type="InterPro" id="IPR000477">
    <property type="entry name" value="RT_dom"/>
</dbReference>
<keyword evidence="4" id="KW-1185">Reference proteome</keyword>
<dbReference type="InterPro" id="IPR043502">
    <property type="entry name" value="DNA/RNA_pol_sf"/>
</dbReference>
<sequence length="466" mass="53257">MKFQRSGNQHLSCHLKGGDPTLLNNYRPISKLSPLVKILETLVSDQLKEFLYTNSILSMYQSGFRKKHSTITAAMKVLNDITEALDKKQHCVSLFIDLSKAFDTVDHAILRQRLSSVGLSEHAVAWFVNYLSDRTQCTQFDGLRSVKLSVLNGVPQGSVLGPLLFTIYIYNLDKNVQNAQLHFYADDTVIYCCASSLTKAFQNLQTAFNTVQHTLSQLKLILNTDKTKLLVFSKARNRPLNLSPITTCQGKEIEVVTSYKYLGILIDDGLSFKMHIQQLTKKLKLKLGFYFRNKACFSFEARRRLVSATFMPLLDYGDILYMNASAQCLRSIDTLYHGTLRFILNCKTLTHHCTLYTRVGWPSLVTRRLSHWYTFIYKAILGLLSFYLGIFIVQKCGGYSLRSRDFILLTVPNVRTEFGKRTFMYSAPLSWNALQNTFKLDELVPIGIFKSRMNDLETDSLTCQCF</sequence>
<dbReference type="InParanoid" id="A0A673ZWV4"/>
<evidence type="ECO:0000259" key="2">
    <source>
        <dbReference type="PROSITE" id="PS50878"/>
    </source>
</evidence>
<dbReference type="Proteomes" id="UP000472277">
    <property type="component" value="Chromosome 12"/>
</dbReference>
<name>A0A673ZWV4_SALTR</name>
<accession>A0A673ZWV4</accession>
<dbReference type="OMA" id="FMYSAPL"/>
<evidence type="ECO:0000313" key="3">
    <source>
        <dbReference type="Ensembl" id="ENSSTUP00000051230.1"/>
    </source>
</evidence>
<dbReference type="CDD" id="cd01650">
    <property type="entry name" value="RT_nLTR_like"/>
    <property type="match status" value="1"/>
</dbReference>
<keyword evidence="1" id="KW-1133">Transmembrane helix</keyword>
<organism evidence="3 4">
    <name type="scientific">Salmo trutta</name>
    <name type="common">Brown trout</name>
    <dbReference type="NCBI Taxonomy" id="8032"/>
    <lineage>
        <taxon>Eukaryota</taxon>
        <taxon>Metazoa</taxon>
        <taxon>Chordata</taxon>
        <taxon>Craniata</taxon>
        <taxon>Vertebrata</taxon>
        <taxon>Euteleostomi</taxon>
        <taxon>Actinopterygii</taxon>
        <taxon>Neopterygii</taxon>
        <taxon>Teleostei</taxon>
        <taxon>Protacanthopterygii</taxon>
        <taxon>Salmoniformes</taxon>
        <taxon>Salmonidae</taxon>
        <taxon>Salmoninae</taxon>
        <taxon>Salmo</taxon>
    </lineage>
</organism>
<feature type="domain" description="Reverse transcriptase" evidence="2">
    <location>
        <begin position="1"/>
        <end position="266"/>
    </location>
</feature>
<evidence type="ECO:0000313" key="4">
    <source>
        <dbReference type="Proteomes" id="UP000472277"/>
    </source>
</evidence>
<protein>
    <recommendedName>
        <fullName evidence="2">Reverse transcriptase domain-containing protein</fullName>
    </recommendedName>
</protein>
<evidence type="ECO:0000256" key="1">
    <source>
        <dbReference type="SAM" id="Phobius"/>
    </source>
</evidence>
<dbReference type="Ensembl" id="ENSSTUT00000053574.1">
    <property type="protein sequence ID" value="ENSSTUP00000051230.1"/>
    <property type="gene ID" value="ENSSTUG00000021663.1"/>
</dbReference>
<dbReference type="Pfam" id="PF00078">
    <property type="entry name" value="RVT_1"/>
    <property type="match status" value="1"/>
</dbReference>
<dbReference type="SUPFAM" id="SSF56672">
    <property type="entry name" value="DNA/RNA polymerases"/>
    <property type="match status" value="1"/>
</dbReference>